<evidence type="ECO:0000313" key="1">
    <source>
        <dbReference type="EMBL" id="OBZ69589.1"/>
    </source>
</evidence>
<organism evidence="1 2">
    <name type="scientific">Grifola frondosa</name>
    <name type="common">Maitake</name>
    <name type="synonym">Polyporus frondosus</name>
    <dbReference type="NCBI Taxonomy" id="5627"/>
    <lineage>
        <taxon>Eukaryota</taxon>
        <taxon>Fungi</taxon>
        <taxon>Dikarya</taxon>
        <taxon>Basidiomycota</taxon>
        <taxon>Agaricomycotina</taxon>
        <taxon>Agaricomycetes</taxon>
        <taxon>Polyporales</taxon>
        <taxon>Grifolaceae</taxon>
        <taxon>Grifola</taxon>
    </lineage>
</organism>
<dbReference type="EMBL" id="LUGG01000015">
    <property type="protein sequence ID" value="OBZ69589.1"/>
    <property type="molecule type" value="Genomic_DNA"/>
</dbReference>
<name>A0A1C7LZW8_GRIFR</name>
<reference evidence="1 2" key="1">
    <citation type="submission" date="2016-03" db="EMBL/GenBank/DDBJ databases">
        <title>Whole genome sequencing of Grifola frondosa 9006-11.</title>
        <authorList>
            <person name="Min B."/>
            <person name="Park H."/>
            <person name="Kim J.-G."/>
            <person name="Cho H."/>
            <person name="Oh Y.-L."/>
            <person name="Kong W.-S."/>
            <person name="Choi I.-G."/>
        </authorList>
    </citation>
    <scope>NUCLEOTIDE SEQUENCE [LARGE SCALE GENOMIC DNA]</scope>
    <source>
        <strain evidence="1 2">9006-11</strain>
    </source>
</reference>
<dbReference type="AlphaFoldDB" id="A0A1C7LZW8"/>
<proteinExistence type="predicted"/>
<gene>
    <name evidence="1" type="ORF">A0H81_10306</name>
</gene>
<keyword evidence="2" id="KW-1185">Reference proteome</keyword>
<evidence type="ECO:0000313" key="2">
    <source>
        <dbReference type="Proteomes" id="UP000092993"/>
    </source>
</evidence>
<accession>A0A1C7LZW8</accession>
<sequence>MNVLIVDTQQTVSIASTASTVDLIGCICAPGRICAPGFISLSAPRSPSSLNLHQCAGPAVLLWENWVSWSELCRINHLVERLPLEKMLTAAVHEIGQLNGQLRSPFWRR</sequence>
<protein>
    <submittedName>
        <fullName evidence="1">Uncharacterized protein</fullName>
    </submittedName>
</protein>
<dbReference type="Proteomes" id="UP000092993">
    <property type="component" value="Unassembled WGS sequence"/>
</dbReference>
<comment type="caution">
    <text evidence="1">The sequence shown here is derived from an EMBL/GenBank/DDBJ whole genome shotgun (WGS) entry which is preliminary data.</text>
</comment>